<gene>
    <name evidence="1" type="ORF">SAMN04244560_02898</name>
</gene>
<protein>
    <submittedName>
        <fullName evidence="1">Uncharacterized protein</fullName>
    </submittedName>
</protein>
<organism evidence="1 2">
    <name type="scientific">Thermoanaerobacter thermohydrosulfuricus</name>
    <name type="common">Clostridium thermohydrosulfuricum</name>
    <dbReference type="NCBI Taxonomy" id="1516"/>
    <lineage>
        <taxon>Bacteria</taxon>
        <taxon>Bacillati</taxon>
        <taxon>Bacillota</taxon>
        <taxon>Clostridia</taxon>
        <taxon>Thermoanaerobacterales</taxon>
        <taxon>Thermoanaerobacteraceae</taxon>
        <taxon>Thermoanaerobacter</taxon>
    </lineage>
</organism>
<dbReference type="EMBL" id="FNBS01000141">
    <property type="protein sequence ID" value="SDG77586.1"/>
    <property type="molecule type" value="Genomic_DNA"/>
</dbReference>
<dbReference type="AlphaFoldDB" id="A0A1G7X0A0"/>
<proteinExistence type="predicted"/>
<name>A0A1G7X0A0_THETY</name>
<accession>A0A1G7X0A0</accession>
<dbReference type="Proteomes" id="UP000183404">
    <property type="component" value="Unassembled WGS sequence"/>
</dbReference>
<evidence type="ECO:0000313" key="1">
    <source>
        <dbReference type="EMBL" id="SDG77586.1"/>
    </source>
</evidence>
<reference evidence="1 2" key="1">
    <citation type="submission" date="2016-10" db="EMBL/GenBank/DDBJ databases">
        <authorList>
            <person name="de Groot N.N."/>
        </authorList>
    </citation>
    <scope>NUCLEOTIDE SEQUENCE [LARGE SCALE GENOMIC DNA]</scope>
    <source>
        <strain evidence="1 2">DSM 569</strain>
    </source>
</reference>
<sequence length="40" mass="4595">MTKGKLFYLKGFEFHTVIIGSRFLQNSEIVDFENSVPQSS</sequence>
<evidence type="ECO:0000313" key="2">
    <source>
        <dbReference type="Proteomes" id="UP000183404"/>
    </source>
</evidence>